<gene>
    <name evidence="3" type="ORF">GB882_16970</name>
</gene>
<evidence type="ECO:0000256" key="1">
    <source>
        <dbReference type="ARBA" id="ARBA00023002"/>
    </source>
</evidence>
<evidence type="ECO:0000259" key="2">
    <source>
        <dbReference type="SMART" id="SM00903"/>
    </source>
</evidence>
<reference evidence="3 4" key="1">
    <citation type="submission" date="2019-10" db="EMBL/GenBank/DDBJ databases">
        <title>Georgenia wutianyii sp. nov. and Georgenia yuyongxinii sp. nov. isolated from plateau pika (Ochotona curzoniae) in the Qinghai-Tibet plateau of China.</title>
        <authorList>
            <person name="Tian Z."/>
        </authorList>
    </citation>
    <scope>NUCLEOTIDE SEQUENCE [LARGE SCALE GENOMIC DNA]</scope>
    <source>
        <strain evidence="3 4">JCM 15130</strain>
    </source>
</reference>
<evidence type="ECO:0000313" key="4">
    <source>
        <dbReference type="Proteomes" id="UP000429644"/>
    </source>
</evidence>
<dbReference type="Gene3D" id="2.30.110.10">
    <property type="entry name" value="Electron Transport, Fmn-binding Protein, Chain A"/>
    <property type="match status" value="1"/>
</dbReference>
<dbReference type="EMBL" id="WHPD01003651">
    <property type="protein sequence ID" value="MPV90369.1"/>
    <property type="molecule type" value="Genomic_DNA"/>
</dbReference>
<keyword evidence="4" id="KW-1185">Reference proteome</keyword>
<dbReference type="PANTHER" id="PTHR30466:SF1">
    <property type="entry name" value="FMN REDUCTASE (NADH) RUTF"/>
    <property type="match status" value="1"/>
</dbReference>
<accession>A0A7J9V0F9</accession>
<proteinExistence type="predicted"/>
<keyword evidence="1" id="KW-0560">Oxidoreductase</keyword>
<dbReference type="SMART" id="SM00903">
    <property type="entry name" value="Flavin_Reduct"/>
    <property type="match status" value="1"/>
</dbReference>
<sequence length="142" mass="15395">VIVMTATSPQGDVRGMTASSFLSVSLDPPLVLVSVDRRTRMHDFLGPIDHYGVSVLTHDQQDVAGHFAGRSSGLEPRFVWRDGVPLVDGALAHLTCRMHDRHTAGDHTLFIGEVRTIEYGEGAPLIFFSGAFDRLTPKGALA</sequence>
<name>A0A7J9V0F9_9MICO</name>
<feature type="domain" description="Flavin reductase like" evidence="2">
    <location>
        <begin position="1"/>
        <end position="134"/>
    </location>
</feature>
<dbReference type="GO" id="GO:0010181">
    <property type="term" value="F:FMN binding"/>
    <property type="evidence" value="ECO:0007669"/>
    <property type="project" value="InterPro"/>
</dbReference>
<dbReference type="AlphaFoldDB" id="A0A7J9V0F9"/>
<dbReference type="Pfam" id="PF01613">
    <property type="entry name" value="Flavin_Reduct"/>
    <property type="match status" value="1"/>
</dbReference>
<dbReference type="PANTHER" id="PTHR30466">
    <property type="entry name" value="FLAVIN REDUCTASE"/>
    <property type="match status" value="1"/>
</dbReference>
<dbReference type="Proteomes" id="UP000429644">
    <property type="component" value="Unassembled WGS sequence"/>
</dbReference>
<dbReference type="InterPro" id="IPR002563">
    <property type="entry name" value="Flavin_Rdtase-like_dom"/>
</dbReference>
<dbReference type="SUPFAM" id="SSF50475">
    <property type="entry name" value="FMN-binding split barrel"/>
    <property type="match status" value="1"/>
</dbReference>
<protein>
    <submittedName>
        <fullName evidence="3">Flavin reductase</fullName>
    </submittedName>
</protein>
<dbReference type="InterPro" id="IPR012349">
    <property type="entry name" value="Split_barrel_FMN-bd"/>
</dbReference>
<comment type="caution">
    <text evidence="3">The sequence shown here is derived from an EMBL/GenBank/DDBJ whole genome shotgun (WGS) entry which is preliminary data.</text>
</comment>
<organism evidence="3 4">
    <name type="scientific">Georgenia ruanii</name>
    <dbReference type="NCBI Taxonomy" id="348442"/>
    <lineage>
        <taxon>Bacteria</taxon>
        <taxon>Bacillati</taxon>
        <taxon>Actinomycetota</taxon>
        <taxon>Actinomycetes</taxon>
        <taxon>Micrococcales</taxon>
        <taxon>Bogoriellaceae</taxon>
        <taxon>Georgenia</taxon>
    </lineage>
</organism>
<feature type="non-terminal residue" evidence="3">
    <location>
        <position position="1"/>
    </location>
</feature>
<dbReference type="GO" id="GO:0042602">
    <property type="term" value="F:riboflavin reductase (NADPH) activity"/>
    <property type="evidence" value="ECO:0007669"/>
    <property type="project" value="TreeGrafter"/>
</dbReference>
<dbReference type="InterPro" id="IPR050268">
    <property type="entry name" value="NADH-dep_flavin_reductase"/>
</dbReference>
<dbReference type="GO" id="GO:0006208">
    <property type="term" value="P:pyrimidine nucleobase catabolic process"/>
    <property type="evidence" value="ECO:0007669"/>
    <property type="project" value="TreeGrafter"/>
</dbReference>
<evidence type="ECO:0000313" key="3">
    <source>
        <dbReference type="EMBL" id="MPV90369.1"/>
    </source>
</evidence>